<keyword evidence="1" id="KW-0479">Metal-binding</keyword>
<dbReference type="GO" id="GO:0009893">
    <property type="term" value="P:positive regulation of metabolic process"/>
    <property type="evidence" value="ECO:0007669"/>
    <property type="project" value="UniProtKB-ARBA"/>
</dbReference>
<feature type="domain" description="Zn(2)-C6 fungal-type" evidence="7">
    <location>
        <begin position="35"/>
        <end position="64"/>
    </location>
</feature>
<protein>
    <recommendedName>
        <fullName evidence="7">Zn(2)-C6 fungal-type domain-containing protein</fullName>
    </recommendedName>
</protein>
<dbReference type="Pfam" id="PF00172">
    <property type="entry name" value="Zn_clus"/>
    <property type="match status" value="1"/>
</dbReference>
<dbReference type="Gene3D" id="4.10.240.10">
    <property type="entry name" value="Zn(2)-C6 fungal-type DNA-binding domain"/>
    <property type="match status" value="1"/>
</dbReference>
<dbReference type="InterPro" id="IPR001138">
    <property type="entry name" value="Zn2Cys6_DnaBD"/>
</dbReference>
<dbReference type="OrthoDB" id="2593732at2759"/>
<sequence length="599" mass="67691">MTSERKQRFLAPAASKDPVPPPLASLPPQRKVSTACSNCRLRKARCSGTAPCDWCIKHNLACRIDESTDSRRKIHIKRKIDSLEGDRDVLTRILDSLRNSGVTRMRSLLQLIRSNASVEELQLFVDDRLEGASTLDSAVEDDEVHISDQSIFKIPRRVLNAKRLADQPVFRVPAKPWTRVTDDDDFVSHLISLYFTWRHACFPCIDRELFIRDMKAAKLNSQFCSPFLVNAILADACAYSDYAEAYEVPSDLSTRGTHFYHEAKRCFEQEDGHTTIATVQGLAVLSTCACFMGKDRRGWIYQGQLAFAAKELERTLPSILGGSISEKSEIERAMGITLWGLYTTTIAQAFAYQRPPSIERPNYPCPPSNHDDDDTLWHRYPQGGDAFQGHFMCYFHSLSKLTTIVDVWCTLLFDGFTKPAFEEIRRTEGKVRELLAWWSPDRHPEEVSLSSARQIAGLMDVHRTLWGIDIFPASYIQWITVSMFTLLGALDVPVNQEAFTTVSVAAKVASRRWPLAKGTLRAIQVTARKMGVELPPETAALFIDFEKVIWGRKGRKGLSSLYPNFAVLAGSLRDEEVELDRFLEKQDILDASDLEGDEE</sequence>
<evidence type="ECO:0000313" key="9">
    <source>
        <dbReference type="Proteomes" id="UP000188318"/>
    </source>
</evidence>
<evidence type="ECO:0000256" key="3">
    <source>
        <dbReference type="ARBA" id="ARBA00023125"/>
    </source>
</evidence>
<dbReference type="GO" id="GO:0008270">
    <property type="term" value="F:zinc ion binding"/>
    <property type="evidence" value="ECO:0007669"/>
    <property type="project" value="InterPro"/>
</dbReference>
<dbReference type="PROSITE" id="PS00463">
    <property type="entry name" value="ZN2_CY6_FUNGAL_1"/>
    <property type="match status" value="1"/>
</dbReference>
<keyword evidence="9" id="KW-1185">Reference proteome</keyword>
<evidence type="ECO:0000256" key="5">
    <source>
        <dbReference type="ARBA" id="ARBA00023242"/>
    </source>
</evidence>
<dbReference type="STRING" id="602072.A0A1R3RBI0"/>
<dbReference type="PROSITE" id="PS50048">
    <property type="entry name" value="ZN2_CY6_FUNGAL_2"/>
    <property type="match status" value="1"/>
</dbReference>
<dbReference type="AlphaFoldDB" id="A0A1R3RBI0"/>
<feature type="region of interest" description="Disordered" evidence="6">
    <location>
        <begin position="1"/>
        <end position="27"/>
    </location>
</feature>
<dbReference type="Proteomes" id="UP000188318">
    <property type="component" value="Unassembled WGS sequence"/>
</dbReference>
<dbReference type="SUPFAM" id="SSF57701">
    <property type="entry name" value="Zn2/Cys6 DNA-binding domain"/>
    <property type="match status" value="1"/>
</dbReference>
<keyword evidence="3" id="KW-0238">DNA-binding</keyword>
<gene>
    <name evidence="8" type="ORF">ASPCADRAFT_518239</name>
</gene>
<dbReference type="PANTHER" id="PTHR47256:SF1">
    <property type="entry name" value="ZN(II)2CYS6 TRANSCRIPTION FACTOR (EUROFUNG)"/>
    <property type="match status" value="1"/>
</dbReference>
<dbReference type="CDD" id="cd00067">
    <property type="entry name" value="GAL4"/>
    <property type="match status" value="1"/>
</dbReference>
<dbReference type="EMBL" id="KV907509">
    <property type="protein sequence ID" value="OOF91855.1"/>
    <property type="molecule type" value="Genomic_DNA"/>
</dbReference>
<dbReference type="InterPro" id="IPR053187">
    <property type="entry name" value="Notoamide_regulator"/>
</dbReference>
<reference evidence="9" key="1">
    <citation type="journal article" date="2017" name="Genome Biol.">
        <title>Comparative genomics reveals high biological diversity and specific adaptations in the industrially and medically important fungal genus Aspergillus.</title>
        <authorList>
            <person name="de Vries R.P."/>
            <person name="Riley R."/>
            <person name="Wiebenga A."/>
            <person name="Aguilar-Osorio G."/>
            <person name="Amillis S."/>
            <person name="Uchima C.A."/>
            <person name="Anderluh G."/>
            <person name="Asadollahi M."/>
            <person name="Askin M."/>
            <person name="Barry K."/>
            <person name="Battaglia E."/>
            <person name="Bayram O."/>
            <person name="Benocci T."/>
            <person name="Braus-Stromeyer S.A."/>
            <person name="Caldana C."/>
            <person name="Canovas D."/>
            <person name="Cerqueira G.C."/>
            <person name="Chen F."/>
            <person name="Chen W."/>
            <person name="Choi C."/>
            <person name="Clum A."/>
            <person name="Dos Santos R.A."/>
            <person name="Damasio A.R."/>
            <person name="Diallinas G."/>
            <person name="Emri T."/>
            <person name="Fekete E."/>
            <person name="Flipphi M."/>
            <person name="Freyberg S."/>
            <person name="Gallo A."/>
            <person name="Gournas C."/>
            <person name="Habgood R."/>
            <person name="Hainaut M."/>
            <person name="Harispe M.L."/>
            <person name="Henrissat B."/>
            <person name="Hilden K.S."/>
            <person name="Hope R."/>
            <person name="Hossain A."/>
            <person name="Karabika E."/>
            <person name="Karaffa L."/>
            <person name="Karanyi Z."/>
            <person name="Krasevec N."/>
            <person name="Kuo A."/>
            <person name="Kusch H."/>
            <person name="LaButti K."/>
            <person name="Lagendijk E.L."/>
            <person name="Lapidus A."/>
            <person name="Levasseur A."/>
            <person name="Lindquist E."/>
            <person name="Lipzen A."/>
            <person name="Logrieco A.F."/>
            <person name="MacCabe A."/>
            <person name="Maekelae M.R."/>
            <person name="Malavazi I."/>
            <person name="Melin P."/>
            <person name="Meyer V."/>
            <person name="Mielnichuk N."/>
            <person name="Miskei M."/>
            <person name="Molnar A.P."/>
            <person name="Mule G."/>
            <person name="Ngan C.Y."/>
            <person name="Orejas M."/>
            <person name="Orosz E."/>
            <person name="Ouedraogo J.P."/>
            <person name="Overkamp K.M."/>
            <person name="Park H.-S."/>
            <person name="Perrone G."/>
            <person name="Piumi F."/>
            <person name="Punt P.J."/>
            <person name="Ram A.F."/>
            <person name="Ramon A."/>
            <person name="Rauscher S."/>
            <person name="Record E."/>
            <person name="Riano-Pachon D.M."/>
            <person name="Robert V."/>
            <person name="Roehrig J."/>
            <person name="Ruller R."/>
            <person name="Salamov A."/>
            <person name="Salih N.S."/>
            <person name="Samson R.A."/>
            <person name="Sandor E."/>
            <person name="Sanguinetti M."/>
            <person name="Schuetze T."/>
            <person name="Sepcic K."/>
            <person name="Shelest E."/>
            <person name="Sherlock G."/>
            <person name="Sophianopoulou V."/>
            <person name="Squina F.M."/>
            <person name="Sun H."/>
            <person name="Susca A."/>
            <person name="Todd R.B."/>
            <person name="Tsang A."/>
            <person name="Unkles S.E."/>
            <person name="van de Wiele N."/>
            <person name="van Rossen-Uffink D."/>
            <person name="Oliveira J.V."/>
            <person name="Vesth T.C."/>
            <person name="Visser J."/>
            <person name="Yu J.-H."/>
            <person name="Zhou M."/>
            <person name="Andersen M.R."/>
            <person name="Archer D.B."/>
            <person name="Baker S.E."/>
            <person name="Benoit I."/>
            <person name="Brakhage A.A."/>
            <person name="Braus G.H."/>
            <person name="Fischer R."/>
            <person name="Frisvad J.C."/>
            <person name="Goldman G.H."/>
            <person name="Houbraken J."/>
            <person name="Oakley B."/>
            <person name="Pocsi I."/>
            <person name="Scazzocchio C."/>
            <person name="Seiboth B."/>
            <person name="vanKuyk P.A."/>
            <person name="Wortman J."/>
            <person name="Dyer P.S."/>
            <person name="Grigoriev I.V."/>
        </authorList>
    </citation>
    <scope>NUCLEOTIDE SEQUENCE [LARGE SCALE GENOMIC DNA]</scope>
    <source>
        <strain evidence="9">ITEM 5010</strain>
    </source>
</reference>
<dbReference type="PANTHER" id="PTHR47256">
    <property type="entry name" value="ZN(II)2CYS6 TRANSCRIPTION FACTOR (EUROFUNG)-RELATED"/>
    <property type="match status" value="1"/>
</dbReference>
<proteinExistence type="predicted"/>
<evidence type="ECO:0000256" key="2">
    <source>
        <dbReference type="ARBA" id="ARBA00023015"/>
    </source>
</evidence>
<dbReference type="OMA" id="FTWEAPV"/>
<dbReference type="VEuPathDB" id="FungiDB:ASPCADRAFT_518239"/>
<dbReference type="GO" id="GO:0003677">
    <property type="term" value="F:DNA binding"/>
    <property type="evidence" value="ECO:0007669"/>
    <property type="project" value="UniProtKB-KW"/>
</dbReference>
<keyword evidence="5" id="KW-0539">Nucleus</keyword>
<dbReference type="Pfam" id="PF04082">
    <property type="entry name" value="Fungal_trans"/>
    <property type="match status" value="1"/>
</dbReference>
<name>A0A1R3RBI0_ASPC5</name>
<dbReference type="CDD" id="cd12148">
    <property type="entry name" value="fungal_TF_MHR"/>
    <property type="match status" value="1"/>
</dbReference>
<dbReference type="SMART" id="SM00066">
    <property type="entry name" value="GAL4"/>
    <property type="match status" value="1"/>
</dbReference>
<keyword evidence="4" id="KW-0804">Transcription</keyword>
<dbReference type="GO" id="GO:0000981">
    <property type="term" value="F:DNA-binding transcription factor activity, RNA polymerase II-specific"/>
    <property type="evidence" value="ECO:0007669"/>
    <property type="project" value="InterPro"/>
</dbReference>
<evidence type="ECO:0000259" key="7">
    <source>
        <dbReference type="PROSITE" id="PS50048"/>
    </source>
</evidence>
<dbReference type="InterPro" id="IPR036864">
    <property type="entry name" value="Zn2-C6_fun-type_DNA-bd_sf"/>
</dbReference>
<evidence type="ECO:0000256" key="4">
    <source>
        <dbReference type="ARBA" id="ARBA00023163"/>
    </source>
</evidence>
<evidence type="ECO:0000313" key="8">
    <source>
        <dbReference type="EMBL" id="OOF91855.1"/>
    </source>
</evidence>
<organism evidence="8 9">
    <name type="scientific">Aspergillus carbonarius (strain ITEM 5010)</name>
    <dbReference type="NCBI Taxonomy" id="602072"/>
    <lineage>
        <taxon>Eukaryota</taxon>
        <taxon>Fungi</taxon>
        <taxon>Dikarya</taxon>
        <taxon>Ascomycota</taxon>
        <taxon>Pezizomycotina</taxon>
        <taxon>Eurotiomycetes</taxon>
        <taxon>Eurotiomycetidae</taxon>
        <taxon>Eurotiales</taxon>
        <taxon>Aspergillaceae</taxon>
        <taxon>Aspergillus</taxon>
        <taxon>Aspergillus subgen. Circumdati</taxon>
    </lineage>
</organism>
<evidence type="ECO:0000256" key="1">
    <source>
        <dbReference type="ARBA" id="ARBA00022723"/>
    </source>
</evidence>
<accession>A0A1R3RBI0</accession>
<evidence type="ECO:0000256" key="6">
    <source>
        <dbReference type="SAM" id="MobiDB-lite"/>
    </source>
</evidence>
<dbReference type="GO" id="GO:0006351">
    <property type="term" value="P:DNA-templated transcription"/>
    <property type="evidence" value="ECO:0007669"/>
    <property type="project" value="InterPro"/>
</dbReference>
<keyword evidence="2" id="KW-0805">Transcription regulation</keyword>
<dbReference type="InterPro" id="IPR007219">
    <property type="entry name" value="XnlR_reg_dom"/>
</dbReference>